<dbReference type="PANTHER" id="PTHR24189">
    <property type="entry name" value="MYOTROPHIN"/>
    <property type="match status" value="1"/>
</dbReference>
<feature type="region of interest" description="Disordered" evidence="3">
    <location>
        <begin position="423"/>
        <end position="459"/>
    </location>
</feature>
<name>A0A2V2W1K4_TRYCR</name>
<evidence type="ECO:0000256" key="3">
    <source>
        <dbReference type="SAM" id="MobiDB-lite"/>
    </source>
</evidence>
<keyword evidence="2" id="KW-0040">ANK repeat</keyword>
<keyword evidence="4" id="KW-0812">Transmembrane</keyword>
<proteinExistence type="predicted"/>
<accession>A0A2V2W1K4</accession>
<dbReference type="VEuPathDB" id="TriTrypDB:TcCL_NonESM02538"/>
<evidence type="ECO:0000256" key="2">
    <source>
        <dbReference type="ARBA" id="ARBA00023043"/>
    </source>
</evidence>
<keyword evidence="4" id="KW-1133">Transmembrane helix</keyword>
<dbReference type="Gene3D" id="1.25.40.20">
    <property type="entry name" value="Ankyrin repeat-containing domain"/>
    <property type="match status" value="2"/>
</dbReference>
<dbReference type="VEuPathDB" id="TriTrypDB:ECC02_003172"/>
<dbReference type="SUPFAM" id="SSF48403">
    <property type="entry name" value="Ankyrin repeat"/>
    <property type="match status" value="1"/>
</dbReference>
<gene>
    <name evidence="5" type="ORF">C4B63_4g488</name>
</gene>
<dbReference type="VEuPathDB" id="TriTrypDB:C4B63_4g488"/>
<dbReference type="PANTHER" id="PTHR24189:SF50">
    <property type="entry name" value="ANKYRIN REPEAT AND SOCS BOX PROTEIN 2"/>
    <property type="match status" value="1"/>
</dbReference>
<feature type="compositionally biased region" description="Acidic residues" evidence="3">
    <location>
        <begin position="437"/>
        <end position="446"/>
    </location>
</feature>
<protein>
    <submittedName>
        <fullName evidence="5">Uncharacterized protein</fullName>
    </submittedName>
</protein>
<dbReference type="Proteomes" id="UP000246121">
    <property type="component" value="Unassembled WGS sequence"/>
</dbReference>
<keyword evidence="4" id="KW-0472">Membrane</keyword>
<dbReference type="VEuPathDB" id="TriTrypDB:C3747_18g341"/>
<dbReference type="VEuPathDB" id="TriTrypDB:TcCLB.506503.56"/>
<evidence type="ECO:0000313" key="5">
    <source>
        <dbReference type="EMBL" id="PWV01369.1"/>
    </source>
</evidence>
<evidence type="ECO:0000313" key="6">
    <source>
        <dbReference type="Proteomes" id="UP000246121"/>
    </source>
</evidence>
<dbReference type="EMBL" id="PRFA01000004">
    <property type="protein sequence ID" value="PWV01369.1"/>
    <property type="molecule type" value="Genomic_DNA"/>
</dbReference>
<dbReference type="VEuPathDB" id="TriTrypDB:Tc_MARK_4731"/>
<dbReference type="VEuPathDB" id="TriTrypDB:TCSYLVIO_006024"/>
<dbReference type="VEuPathDB" id="TriTrypDB:BCY84_18549"/>
<dbReference type="Pfam" id="PF12796">
    <property type="entry name" value="Ank_2"/>
    <property type="match status" value="1"/>
</dbReference>
<dbReference type="AlphaFoldDB" id="A0A2V2W1K4"/>
<dbReference type="VEuPathDB" id="TriTrypDB:TCDM_10376"/>
<keyword evidence="1" id="KW-0677">Repeat</keyword>
<dbReference type="VEuPathDB" id="TriTrypDB:TcBrA4_0086210"/>
<sequence>MTKKNSKNSLAAAAPVSALEVQFWNCLKKGDVEGLGEVLLVRTEDNETGAVKLAVNREVARSLVNSPNAKKMLPLSYAVSQRMEEEGLHLLLRAGANVDAVDGSSERSTALHAACWGEDDIAVALLLRCGANPLVNDAEGRTPLHVLASLNAAALFLYVLEAATNFKEDSQEGLLCLENRSPVLVSAFELLGKKDISHFTVLHTAVSDINGGSDRVLVDLLDFLTQMAKTQPVEVENLVNMKTDSEGTALHLLLSCPNLNEGVISRATERLLQLGANPAAMDKWGHTPFSTLLMTHSGAAAANLLWVLLNAMQKRGEKGQLEEVFLHHDVENGFALIHHAIASQNADAVKVMVEFLQCANGADGLQKIRQWLGEVLTREGVHVTFMLAESACDEIAQILLNVHAIDEAAYRRCKEEFEKQREKQEREREQRAKEGEGESEDEGEDHDAERSTGDYSGFGVTANVGSRVQQARKARAQAMIQRRKQAKKTVDEGDVEGFALNRNSRSFWLLVAAAFLVFSLLLRVYGVLRDGPKKNSQHK</sequence>
<evidence type="ECO:0000256" key="1">
    <source>
        <dbReference type="ARBA" id="ARBA00022737"/>
    </source>
</evidence>
<comment type="caution">
    <text evidence="5">The sequence shown here is derived from an EMBL/GenBank/DDBJ whole genome shotgun (WGS) entry which is preliminary data.</text>
</comment>
<dbReference type="SMART" id="SM00248">
    <property type="entry name" value="ANK"/>
    <property type="match status" value="5"/>
</dbReference>
<dbReference type="InterPro" id="IPR050745">
    <property type="entry name" value="Multifunctional_regulatory"/>
</dbReference>
<feature type="transmembrane region" description="Helical" evidence="4">
    <location>
        <begin position="507"/>
        <end position="528"/>
    </location>
</feature>
<dbReference type="VEuPathDB" id="TriTrypDB:TcG_01161"/>
<organism evidence="5 6">
    <name type="scientific">Trypanosoma cruzi</name>
    <dbReference type="NCBI Taxonomy" id="5693"/>
    <lineage>
        <taxon>Eukaryota</taxon>
        <taxon>Discoba</taxon>
        <taxon>Euglenozoa</taxon>
        <taxon>Kinetoplastea</taxon>
        <taxon>Metakinetoplastina</taxon>
        <taxon>Trypanosomatida</taxon>
        <taxon>Trypanosomatidae</taxon>
        <taxon>Trypanosoma</taxon>
        <taxon>Schizotrypanum</taxon>
    </lineage>
</organism>
<feature type="compositionally biased region" description="Basic and acidic residues" evidence="3">
    <location>
        <begin position="423"/>
        <end position="436"/>
    </location>
</feature>
<reference evidence="5 6" key="1">
    <citation type="journal article" date="2018" name="Microb. Genom.">
        <title>Expanding an expanded genome: long-read sequencing of Trypanosoma cruzi.</title>
        <authorList>
            <person name="Berna L."/>
            <person name="Rodriguez M."/>
            <person name="Chiribao M.L."/>
            <person name="Parodi-Talice A."/>
            <person name="Pita S."/>
            <person name="Rijo G."/>
            <person name="Alvarez-Valin F."/>
            <person name="Robello C."/>
        </authorList>
    </citation>
    <scope>NUCLEOTIDE SEQUENCE [LARGE SCALE GENOMIC DNA]</scope>
    <source>
        <strain evidence="5 6">Dm28c</strain>
    </source>
</reference>
<dbReference type="InterPro" id="IPR002110">
    <property type="entry name" value="Ankyrin_rpt"/>
</dbReference>
<dbReference type="VEuPathDB" id="TriTrypDB:TcCLB.511293.90"/>
<dbReference type="InterPro" id="IPR036770">
    <property type="entry name" value="Ankyrin_rpt-contain_sf"/>
</dbReference>
<evidence type="ECO:0000256" key="4">
    <source>
        <dbReference type="SAM" id="Phobius"/>
    </source>
</evidence>